<dbReference type="GO" id="GO:0008270">
    <property type="term" value="F:zinc ion binding"/>
    <property type="evidence" value="ECO:0007669"/>
    <property type="project" value="UniProtKB-KW"/>
</dbReference>
<gene>
    <name evidence="6" type="ORF">FRACYDRAFT_251487</name>
</gene>
<dbReference type="Proteomes" id="UP000095751">
    <property type="component" value="Unassembled WGS sequence"/>
</dbReference>
<dbReference type="Gene3D" id="6.10.140.2220">
    <property type="match status" value="1"/>
</dbReference>
<keyword evidence="2 4" id="KW-0863">Zinc-finger</keyword>
<evidence type="ECO:0000313" key="6">
    <source>
        <dbReference type="EMBL" id="OEU07184.1"/>
    </source>
</evidence>
<evidence type="ECO:0000256" key="4">
    <source>
        <dbReference type="PROSITE-ProRule" id="PRU00134"/>
    </source>
</evidence>
<proteinExistence type="predicted"/>
<dbReference type="InParanoid" id="A0A1E7EMX3"/>
<dbReference type="OrthoDB" id="71226at2759"/>
<keyword evidence="3" id="KW-0862">Zinc</keyword>
<feature type="domain" description="MYND-type" evidence="5">
    <location>
        <begin position="125"/>
        <end position="166"/>
    </location>
</feature>
<protein>
    <recommendedName>
        <fullName evidence="5">MYND-type domain-containing protein</fullName>
    </recommendedName>
</protein>
<evidence type="ECO:0000256" key="1">
    <source>
        <dbReference type="ARBA" id="ARBA00022723"/>
    </source>
</evidence>
<name>A0A1E7EMX3_9STRA</name>
<dbReference type="Pfam" id="PF01753">
    <property type="entry name" value="zf-MYND"/>
    <property type="match status" value="1"/>
</dbReference>
<evidence type="ECO:0000259" key="5">
    <source>
        <dbReference type="PROSITE" id="PS50865"/>
    </source>
</evidence>
<dbReference type="SUPFAM" id="SSF144232">
    <property type="entry name" value="HIT/MYND zinc finger-like"/>
    <property type="match status" value="1"/>
</dbReference>
<dbReference type="PROSITE" id="PS50865">
    <property type="entry name" value="ZF_MYND_2"/>
    <property type="match status" value="1"/>
</dbReference>
<keyword evidence="7" id="KW-1185">Reference proteome</keyword>
<organism evidence="6 7">
    <name type="scientific">Fragilariopsis cylindrus CCMP1102</name>
    <dbReference type="NCBI Taxonomy" id="635003"/>
    <lineage>
        <taxon>Eukaryota</taxon>
        <taxon>Sar</taxon>
        <taxon>Stramenopiles</taxon>
        <taxon>Ochrophyta</taxon>
        <taxon>Bacillariophyta</taxon>
        <taxon>Bacillariophyceae</taxon>
        <taxon>Bacillariophycidae</taxon>
        <taxon>Bacillariales</taxon>
        <taxon>Bacillariaceae</taxon>
        <taxon>Fragilariopsis</taxon>
    </lineage>
</organism>
<keyword evidence="1" id="KW-0479">Metal-binding</keyword>
<evidence type="ECO:0000256" key="2">
    <source>
        <dbReference type="ARBA" id="ARBA00022771"/>
    </source>
</evidence>
<evidence type="ECO:0000256" key="3">
    <source>
        <dbReference type="ARBA" id="ARBA00022833"/>
    </source>
</evidence>
<evidence type="ECO:0000313" key="7">
    <source>
        <dbReference type="Proteomes" id="UP000095751"/>
    </source>
</evidence>
<accession>A0A1E7EMX3</accession>
<reference evidence="6 7" key="1">
    <citation type="submission" date="2016-09" db="EMBL/GenBank/DDBJ databases">
        <title>Extensive genetic diversity and differential bi-allelic expression allows diatom success in the polar Southern Ocean.</title>
        <authorList>
            <consortium name="DOE Joint Genome Institute"/>
            <person name="Mock T."/>
            <person name="Otillar R.P."/>
            <person name="Strauss J."/>
            <person name="Dupont C."/>
            <person name="Frickenhaus S."/>
            <person name="Maumus F."/>
            <person name="Mcmullan M."/>
            <person name="Sanges R."/>
            <person name="Schmutz J."/>
            <person name="Toseland A."/>
            <person name="Valas R."/>
            <person name="Veluchamy A."/>
            <person name="Ward B.J."/>
            <person name="Allen A."/>
            <person name="Barry K."/>
            <person name="Falciatore A."/>
            <person name="Ferrante M."/>
            <person name="Fortunato A.E."/>
            <person name="Gloeckner G."/>
            <person name="Gruber A."/>
            <person name="Hipkin R."/>
            <person name="Janech M."/>
            <person name="Kroth P."/>
            <person name="Leese F."/>
            <person name="Lindquist E."/>
            <person name="Lyon B.R."/>
            <person name="Martin J."/>
            <person name="Mayer C."/>
            <person name="Parker M."/>
            <person name="Quesneville H."/>
            <person name="Raymond J."/>
            <person name="Uhlig C."/>
            <person name="Valentin K.U."/>
            <person name="Worden A.Z."/>
            <person name="Armbrust E.V."/>
            <person name="Bowler C."/>
            <person name="Green B."/>
            <person name="Moulton V."/>
            <person name="Van Oosterhout C."/>
            <person name="Grigoriev I."/>
        </authorList>
    </citation>
    <scope>NUCLEOTIDE SEQUENCE [LARGE SCALE GENOMIC DNA]</scope>
    <source>
        <strain evidence="6 7">CCMP1102</strain>
    </source>
</reference>
<dbReference type="KEGG" id="fcy:FRACYDRAFT_251487"/>
<sequence length="209" mass="24747">MKAVAEYVHMLRQETLLDNQDGSKDELALAIRSVIYDEDHMHLIKDPEFHRFLLHPLRRQVVHDLLLFGLMCRYRTAPKELTKYNRDIRTDRGMIKVLVRETKTHCKCMNEGKVIAKTMDKTGRCDGCKEDFPKLTLRICNGCQYVRYHDSDCQRNHWQRIHKFDCKSFSELNAKVEDDSLLQEILKIECESQRMYEKETNPLLSGLRN</sequence>
<dbReference type="InterPro" id="IPR002893">
    <property type="entry name" value="Znf_MYND"/>
</dbReference>
<dbReference type="EMBL" id="KV784388">
    <property type="protein sequence ID" value="OEU07184.1"/>
    <property type="molecule type" value="Genomic_DNA"/>
</dbReference>
<dbReference type="AlphaFoldDB" id="A0A1E7EMX3"/>